<feature type="domain" description="F-box protein AT5G49610-like beta-propeller" evidence="1">
    <location>
        <begin position="107"/>
        <end position="367"/>
    </location>
</feature>
<dbReference type="PANTHER" id="PTHR33377:SF92">
    <property type="entry name" value="NB-ARC DOMAIN-CONTAINING PROTEIN"/>
    <property type="match status" value="1"/>
</dbReference>
<dbReference type="PANTHER" id="PTHR33377">
    <property type="entry name" value="OS10G0134700 PROTEIN-RELATED"/>
    <property type="match status" value="1"/>
</dbReference>
<dbReference type="SUPFAM" id="SSF52540">
    <property type="entry name" value="P-loop containing nucleoside triphosphate hydrolases"/>
    <property type="match status" value="1"/>
</dbReference>
<accession>A0A835F8P4</accession>
<dbReference type="OrthoDB" id="649712at2759"/>
<dbReference type="EMBL" id="JACEFO010001608">
    <property type="protein sequence ID" value="KAF8731362.1"/>
    <property type="molecule type" value="Genomic_DNA"/>
</dbReference>
<dbReference type="InterPro" id="IPR027417">
    <property type="entry name" value="P-loop_NTPase"/>
</dbReference>
<sequence>MALSDELAEEILLRLPPDDPGSLVRAGLSCKRALRLAADPGFRRRYRAFHGAAPMLGFLHNTKGARGSRRGMFGFLEEPPTVARFVPNLAASSSSCLPSGEVRDCRVLDARHGRALLCIGLASRDSRLVVWDPVTDERCVLPLMPVTLYRANWNAAVLCTAAGCDHLDCHGNRFTVVFVAIDEIKVLDYTYSTEDLMWSWPHNPGAHQHDGHLNLEPSALVGDALYFVLQPGNKILEYNVGTRKVAVIQPPRGCFPGQRVVLMAAEDDGLGIATVLKSKLYIWSREIGSDEDAGWAPRRVINLKMLLPVRSPSSPVVSGYAYGVGIIFVRTSGWFFMIDLKSSRVKRIRNVIGGSSIFPYMSFWNPALGGTSTGDGSRGAASALRRCSEYKRAFVLFSREWPFESCLILRLVTRVYYQKLRSEAEVTVGSGIALSSMYSVYAGTPRPRDQCSVLSELTSRSLHFFFSKISKPMPVDVEDRLRRVLLRAQVIVDEAMGRHITNQAMLLQLDMVRGAMYRGYYLLDSCCQSHCEDKKDKAVGYSSSLSKVNSLKRLSFSSTSRVVLKQLQETLEDLNSMILDVQDLVVFLMGYPRMSRQPYSMHLQLANCMFDRQVEAQFVINFLLNIQPHGDEGVEVLPIVGLGHVGKSTLVAHVCKDERVRDHFSEILFFNIHGFTDDEVGSFRKGCTDHMSNSNLDKRLLVVIELMGDLSEDAWNRLYNASKQCVSSGSKIIVTSRSDRIVKFGTTHALTLNYLSREAYWYFFKTLTFESMDPEMHPRLIHLAMEIAKALGNSLIGANIVARLLRDNLDAHFWCKVLALVRGSRFGEHPINFLNGDRSVHFARIGIPSQEFIVLPKYQCSQEEEVPQIRFEDVLYGSMKPQGKFEILAWKSQIPPYYSYVDTCEIRELKTTTAKRKR</sequence>
<dbReference type="AlphaFoldDB" id="A0A835F8P4"/>
<evidence type="ECO:0000259" key="1">
    <source>
        <dbReference type="Pfam" id="PF23635"/>
    </source>
</evidence>
<dbReference type="InterPro" id="IPR036047">
    <property type="entry name" value="F-box-like_dom_sf"/>
</dbReference>
<dbReference type="InterPro" id="IPR056594">
    <property type="entry name" value="AT5G49610-like_b-prop"/>
</dbReference>
<dbReference type="Pfam" id="PF23635">
    <property type="entry name" value="Beta-prop_AT5G49610-like"/>
    <property type="match status" value="1"/>
</dbReference>
<proteinExistence type="predicted"/>
<evidence type="ECO:0000313" key="2">
    <source>
        <dbReference type="EMBL" id="KAF8731362.1"/>
    </source>
</evidence>
<evidence type="ECO:0000313" key="3">
    <source>
        <dbReference type="Proteomes" id="UP000636709"/>
    </source>
</evidence>
<dbReference type="Gene3D" id="3.40.50.300">
    <property type="entry name" value="P-loop containing nucleotide triphosphate hydrolases"/>
    <property type="match status" value="1"/>
</dbReference>
<comment type="caution">
    <text evidence="2">The sequence shown here is derived from an EMBL/GenBank/DDBJ whole genome shotgun (WGS) entry which is preliminary data.</text>
</comment>
<organism evidence="2 3">
    <name type="scientific">Digitaria exilis</name>
    <dbReference type="NCBI Taxonomy" id="1010633"/>
    <lineage>
        <taxon>Eukaryota</taxon>
        <taxon>Viridiplantae</taxon>
        <taxon>Streptophyta</taxon>
        <taxon>Embryophyta</taxon>
        <taxon>Tracheophyta</taxon>
        <taxon>Spermatophyta</taxon>
        <taxon>Magnoliopsida</taxon>
        <taxon>Liliopsida</taxon>
        <taxon>Poales</taxon>
        <taxon>Poaceae</taxon>
        <taxon>PACMAD clade</taxon>
        <taxon>Panicoideae</taxon>
        <taxon>Panicodae</taxon>
        <taxon>Paniceae</taxon>
        <taxon>Anthephorinae</taxon>
        <taxon>Digitaria</taxon>
    </lineage>
</organism>
<name>A0A835F8P4_9POAL</name>
<keyword evidence="3" id="KW-1185">Reference proteome</keyword>
<dbReference type="SUPFAM" id="SSF81383">
    <property type="entry name" value="F-box domain"/>
    <property type="match status" value="1"/>
</dbReference>
<dbReference type="Proteomes" id="UP000636709">
    <property type="component" value="Unassembled WGS sequence"/>
</dbReference>
<protein>
    <recommendedName>
        <fullName evidence="1">F-box protein AT5G49610-like beta-propeller domain-containing protein</fullName>
    </recommendedName>
</protein>
<reference evidence="2" key="1">
    <citation type="submission" date="2020-07" db="EMBL/GenBank/DDBJ databases">
        <title>Genome sequence and genetic diversity analysis of an under-domesticated orphan crop, white fonio (Digitaria exilis).</title>
        <authorList>
            <person name="Bennetzen J.L."/>
            <person name="Chen S."/>
            <person name="Ma X."/>
            <person name="Wang X."/>
            <person name="Yssel A.E.J."/>
            <person name="Chaluvadi S.R."/>
            <person name="Johnson M."/>
            <person name="Gangashetty P."/>
            <person name="Hamidou F."/>
            <person name="Sanogo M.D."/>
            <person name="Zwaenepoel A."/>
            <person name="Wallace J."/>
            <person name="Van De Peer Y."/>
            <person name="Van Deynze A."/>
        </authorList>
    </citation>
    <scope>NUCLEOTIDE SEQUENCE</scope>
    <source>
        <tissue evidence="2">Leaves</tissue>
    </source>
</reference>
<gene>
    <name evidence="2" type="ORF">HU200_016418</name>
</gene>
<dbReference type="GO" id="GO:0043531">
    <property type="term" value="F:ADP binding"/>
    <property type="evidence" value="ECO:0007669"/>
    <property type="project" value="InterPro"/>
</dbReference>